<evidence type="ECO:0000313" key="4">
    <source>
        <dbReference type="Proteomes" id="UP000193986"/>
    </source>
</evidence>
<dbReference type="InParanoid" id="A0A1Y2AYJ3"/>
<evidence type="ECO:0000313" key="3">
    <source>
        <dbReference type="EMBL" id="ORY27641.1"/>
    </source>
</evidence>
<sequence>MPAIIKTLSLLVVCSTLGLAQIPVTFDANGSPIPITSSASPSPSPAATVDTSQLAIPTDSSGGPSGMVSPIMTMMPVTPSSTPPSSFVSPTPRSSDTPYTSQIGDTCGSWGCGEIMYTQMQSEYWPAVSAWGWQSMNCGYGYAKDQLGYCTQLEWFQTTLGCFETTIIQQTTEILQAWCETQTDVFTCMSSL</sequence>
<keyword evidence="2" id="KW-0732">Signal</keyword>
<dbReference type="AlphaFoldDB" id="A0A1Y2AYJ3"/>
<evidence type="ECO:0000256" key="1">
    <source>
        <dbReference type="SAM" id="MobiDB-lite"/>
    </source>
</evidence>
<feature type="region of interest" description="Disordered" evidence="1">
    <location>
        <begin position="78"/>
        <end position="100"/>
    </location>
</feature>
<reference evidence="3 4" key="1">
    <citation type="submission" date="2016-07" db="EMBL/GenBank/DDBJ databases">
        <title>Pervasive Adenine N6-methylation of Active Genes in Fungi.</title>
        <authorList>
            <consortium name="DOE Joint Genome Institute"/>
            <person name="Mondo S.J."/>
            <person name="Dannebaum R.O."/>
            <person name="Kuo R.C."/>
            <person name="Labutti K."/>
            <person name="Haridas S."/>
            <person name="Kuo A."/>
            <person name="Salamov A."/>
            <person name="Ahrendt S.R."/>
            <person name="Lipzen A."/>
            <person name="Sullivan W."/>
            <person name="Andreopoulos W.B."/>
            <person name="Clum A."/>
            <person name="Lindquist E."/>
            <person name="Daum C."/>
            <person name="Ramamoorthy G.K."/>
            <person name="Gryganskyi A."/>
            <person name="Culley D."/>
            <person name="Magnuson J.K."/>
            <person name="James T.Y."/>
            <person name="O'Malley M.A."/>
            <person name="Stajich J.E."/>
            <person name="Spatafora J.W."/>
            <person name="Visel A."/>
            <person name="Grigoriev I.V."/>
        </authorList>
    </citation>
    <scope>NUCLEOTIDE SEQUENCE [LARGE SCALE GENOMIC DNA]</scope>
    <source>
        <strain evidence="3 4">68-887.2</strain>
    </source>
</reference>
<feature type="chain" id="PRO_5013254394" evidence="2">
    <location>
        <begin position="21"/>
        <end position="192"/>
    </location>
</feature>
<feature type="compositionally biased region" description="Low complexity" evidence="1">
    <location>
        <begin position="78"/>
        <end position="95"/>
    </location>
</feature>
<proteinExistence type="predicted"/>
<evidence type="ECO:0000256" key="2">
    <source>
        <dbReference type="SAM" id="SignalP"/>
    </source>
</evidence>
<feature type="signal peptide" evidence="2">
    <location>
        <begin position="1"/>
        <end position="20"/>
    </location>
</feature>
<organism evidence="3 4">
    <name type="scientific">Naematelia encephala</name>
    <dbReference type="NCBI Taxonomy" id="71784"/>
    <lineage>
        <taxon>Eukaryota</taxon>
        <taxon>Fungi</taxon>
        <taxon>Dikarya</taxon>
        <taxon>Basidiomycota</taxon>
        <taxon>Agaricomycotina</taxon>
        <taxon>Tremellomycetes</taxon>
        <taxon>Tremellales</taxon>
        <taxon>Naemateliaceae</taxon>
        <taxon>Naematelia</taxon>
    </lineage>
</organism>
<accession>A0A1Y2AYJ3</accession>
<protein>
    <submittedName>
        <fullName evidence="3">Uncharacterized protein</fullName>
    </submittedName>
</protein>
<dbReference type="Proteomes" id="UP000193986">
    <property type="component" value="Unassembled WGS sequence"/>
</dbReference>
<comment type="caution">
    <text evidence="3">The sequence shown here is derived from an EMBL/GenBank/DDBJ whole genome shotgun (WGS) entry which is preliminary data.</text>
</comment>
<keyword evidence="4" id="KW-1185">Reference proteome</keyword>
<dbReference type="EMBL" id="MCFC01000037">
    <property type="protein sequence ID" value="ORY27641.1"/>
    <property type="molecule type" value="Genomic_DNA"/>
</dbReference>
<name>A0A1Y2AYJ3_9TREE</name>
<gene>
    <name evidence="3" type="ORF">BCR39DRAFT_222938</name>
</gene>
<dbReference type="OrthoDB" id="2565100at2759"/>
<dbReference type="STRING" id="71784.A0A1Y2AYJ3"/>